<sequence length="71" mass="8857">MKFVVYLFICNLLSLYAYSLFLSIFSQRRLVSLRIIGGQRYRSHYHPKHWYSWFYIFEHGIYKARLYYFVS</sequence>
<keyword evidence="1" id="KW-0812">Transmembrane</keyword>
<evidence type="ECO:0000313" key="3">
    <source>
        <dbReference type="Proteomes" id="UP000032142"/>
    </source>
</evidence>
<protein>
    <submittedName>
        <fullName evidence="2">Uncharacterized protein</fullName>
    </submittedName>
</protein>
<name>A0A0B0NS68_GOSAR</name>
<dbReference type="AlphaFoldDB" id="A0A0B0NS68"/>
<gene>
    <name evidence="2" type="ORF">F383_22876</name>
</gene>
<evidence type="ECO:0000256" key="1">
    <source>
        <dbReference type="SAM" id="Phobius"/>
    </source>
</evidence>
<organism evidence="2 3">
    <name type="scientific">Gossypium arboreum</name>
    <name type="common">Tree cotton</name>
    <name type="synonym">Gossypium nanking</name>
    <dbReference type="NCBI Taxonomy" id="29729"/>
    <lineage>
        <taxon>Eukaryota</taxon>
        <taxon>Viridiplantae</taxon>
        <taxon>Streptophyta</taxon>
        <taxon>Embryophyta</taxon>
        <taxon>Tracheophyta</taxon>
        <taxon>Spermatophyta</taxon>
        <taxon>Magnoliopsida</taxon>
        <taxon>eudicotyledons</taxon>
        <taxon>Gunneridae</taxon>
        <taxon>Pentapetalae</taxon>
        <taxon>rosids</taxon>
        <taxon>malvids</taxon>
        <taxon>Malvales</taxon>
        <taxon>Malvaceae</taxon>
        <taxon>Malvoideae</taxon>
        <taxon>Gossypium</taxon>
    </lineage>
</organism>
<reference evidence="3" key="1">
    <citation type="submission" date="2014-09" db="EMBL/GenBank/DDBJ databases">
        <authorList>
            <person name="Mudge J."/>
            <person name="Ramaraj T."/>
            <person name="Lindquist I.E."/>
            <person name="Bharti A.K."/>
            <person name="Sundararajan A."/>
            <person name="Cameron C.T."/>
            <person name="Woodward J.E."/>
            <person name="May G.D."/>
            <person name="Brubaker C."/>
            <person name="Broadhvest J."/>
            <person name="Wilkins T.A."/>
        </authorList>
    </citation>
    <scope>NUCLEOTIDE SEQUENCE</scope>
    <source>
        <strain evidence="3">cv. AKA8401</strain>
    </source>
</reference>
<keyword evidence="3" id="KW-1185">Reference proteome</keyword>
<keyword evidence="1" id="KW-1133">Transmembrane helix</keyword>
<evidence type="ECO:0000313" key="2">
    <source>
        <dbReference type="EMBL" id="KHG15685.1"/>
    </source>
</evidence>
<feature type="transmembrane region" description="Helical" evidence="1">
    <location>
        <begin position="6"/>
        <end position="25"/>
    </location>
</feature>
<dbReference type="Proteomes" id="UP000032142">
    <property type="component" value="Unassembled WGS sequence"/>
</dbReference>
<keyword evidence="1" id="KW-0472">Membrane</keyword>
<accession>A0A0B0NS68</accession>
<dbReference type="EMBL" id="KN404373">
    <property type="protein sequence ID" value="KHG15685.1"/>
    <property type="molecule type" value="Genomic_DNA"/>
</dbReference>
<proteinExistence type="predicted"/>